<dbReference type="Gene3D" id="2.60.120.10">
    <property type="entry name" value="Jelly Rolls"/>
    <property type="match status" value="1"/>
</dbReference>
<accession>A0ABP3UVU5</accession>
<dbReference type="InterPro" id="IPR014710">
    <property type="entry name" value="RmlC-like_jellyroll"/>
</dbReference>
<dbReference type="InterPro" id="IPR011051">
    <property type="entry name" value="RmlC_Cupin_sf"/>
</dbReference>
<organism evidence="2 3">
    <name type="scientific">Ideonella azotifigens</name>
    <dbReference type="NCBI Taxonomy" id="513160"/>
    <lineage>
        <taxon>Bacteria</taxon>
        <taxon>Pseudomonadati</taxon>
        <taxon>Pseudomonadota</taxon>
        <taxon>Betaproteobacteria</taxon>
        <taxon>Burkholderiales</taxon>
        <taxon>Sphaerotilaceae</taxon>
        <taxon>Ideonella</taxon>
    </lineage>
</organism>
<evidence type="ECO:0000313" key="2">
    <source>
        <dbReference type="EMBL" id="GAA0743330.1"/>
    </source>
</evidence>
<comment type="caution">
    <text evidence="2">The sequence shown here is derived from an EMBL/GenBank/DDBJ whole genome shotgun (WGS) entry which is preliminary data.</text>
</comment>
<keyword evidence="3" id="KW-1185">Reference proteome</keyword>
<evidence type="ECO:0000313" key="3">
    <source>
        <dbReference type="Proteomes" id="UP001500279"/>
    </source>
</evidence>
<feature type="region of interest" description="Disordered" evidence="1">
    <location>
        <begin position="577"/>
        <end position="600"/>
    </location>
</feature>
<gene>
    <name evidence="2" type="ORF">GCM10009107_07750</name>
</gene>
<evidence type="ECO:0000256" key="1">
    <source>
        <dbReference type="SAM" id="MobiDB-lite"/>
    </source>
</evidence>
<dbReference type="SUPFAM" id="SSF51182">
    <property type="entry name" value="RmlC-like cupins"/>
    <property type="match status" value="1"/>
</dbReference>
<reference evidence="3" key="1">
    <citation type="journal article" date="2019" name="Int. J. Syst. Evol. Microbiol.">
        <title>The Global Catalogue of Microorganisms (GCM) 10K type strain sequencing project: providing services to taxonomists for standard genome sequencing and annotation.</title>
        <authorList>
            <consortium name="The Broad Institute Genomics Platform"/>
            <consortium name="The Broad Institute Genome Sequencing Center for Infectious Disease"/>
            <person name="Wu L."/>
            <person name="Ma J."/>
        </authorList>
    </citation>
    <scope>NUCLEOTIDE SEQUENCE [LARGE SCALE GENOMIC DNA]</scope>
    <source>
        <strain evidence="3">JCM 15503</strain>
    </source>
</reference>
<dbReference type="Proteomes" id="UP001500279">
    <property type="component" value="Unassembled WGS sequence"/>
</dbReference>
<protein>
    <recommendedName>
        <fullName evidence="4">Cysteine dioxygenase</fullName>
    </recommendedName>
</protein>
<name>A0ABP3UVU5_9BURK</name>
<dbReference type="RefSeq" id="WP_231010494.1">
    <property type="nucleotide sequence ID" value="NZ_BAAAEW010000004.1"/>
</dbReference>
<sequence length="600" mass="65216">MALTTLIQGINDAVDRHLSPADVVHAVRPIVGSAMLDERFVLECAEATTDKAARCLLEGAPYEPLHIEHGRCWRMALFLWDPGFTNAPHQHNTWSVSGVMHNRLDVALYQRDAASQTLNPTQRFVAARGQTGFLVPPCIHALGNPDTTAPSVTLHVFNDSEDRAQRANDTLWFDDEVNPLDFYRDPARPSRRNLQTVLVLLKALARPAPAGLLARIFELGDARIRLEAYKQLVRADLATALACGDRLAASLGPQDRSRFMQLHQRLLAAHAATAPVADSARAEPSDEQAEYLLQQAVARLVCNSGLLARCVSEGAAVTFDDLPAKALALLAPTVQRNSRRLKILASILDQRLMDQVLRALPLSAALLSPEQARQLWRRFKDAQVDTTTPAVAEACRAFCAACVAEPGPALAEGDPVLDVMRYEEALLRISDRAARHGKSAPVSPPYLGPALVTNSETLHFKRAISPLVRTLRAAVQQPAEMREPALAAWRDQAAAPAQDELLLFYEAWQDTQVRVLRITARTLLLLSACDGRRSLADLPDHLRSQGYALSTPQALAATLDRLAEAGVIAPLVLSTPSVSPPEQDPACPSVTAIPTASASD</sequence>
<proteinExistence type="predicted"/>
<dbReference type="EMBL" id="BAAAEW010000004">
    <property type="protein sequence ID" value="GAA0743330.1"/>
    <property type="molecule type" value="Genomic_DNA"/>
</dbReference>
<evidence type="ECO:0008006" key="4">
    <source>
        <dbReference type="Google" id="ProtNLM"/>
    </source>
</evidence>